<keyword evidence="6" id="KW-1185">Reference proteome</keyword>
<dbReference type="OrthoDB" id="9796612at2"/>
<dbReference type="RefSeq" id="WP_123637950.1">
    <property type="nucleotide sequence ID" value="NZ_RJUK01000001.1"/>
</dbReference>
<sequence length="138" mass="15774">MQLDLYLQETARLAERQGRLLNQAAQRVRSGETLTELEQNGVLHAIQVLTENAIGKAKHLLKTKGHQVPVSAYDAFRALSEAEVISKEDLTSWNAIVGLRNRIVHDYLNIDFHIIETLLVESHHQIIVDFLTRKEEIR</sequence>
<keyword evidence="3" id="KW-0378">Hydrolase</keyword>
<dbReference type="PANTHER" id="PTHR33397:SF5">
    <property type="entry name" value="RNASE YUTE-RELATED"/>
    <property type="match status" value="1"/>
</dbReference>
<evidence type="ECO:0000313" key="6">
    <source>
        <dbReference type="Proteomes" id="UP000273643"/>
    </source>
</evidence>
<dbReference type="GO" id="GO:0016787">
    <property type="term" value="F:hydrolase activity"/>
    <property type="evidence" value="ECO:0007669"/>
    <property type="project" value="UniProtKB-KW"/>
</dbReference>
<dbReference type="AlphaFoldDB" id="A0A3N1NPS4"/>
<evidence type="ECO:0000256" key="2">
    <source>
        <dbReference type="ARBA" id="ARBA00022722"/>
    </source>
</evidence>
<dbReference type="InterPro" id="IPR008201">
    <property type="entry name" value="HepT-like"/>
</dbReference>
<name>A0A3N1NPS4_9GAMM</name>
<dbReference type="Pfam" id="PF01934">
    <property type="entry name" value="HepT-like"/>
    <property type="match status" value="1"/>
</dbReference>
<dbReference type="PANTHER" id="PTHR33397">
    <property type="entry name" value="UPF0331 PROTEIN YUTE"/>
    <property type="match status" value="1"/>
</dbReference>
<organism evidence="5 6">
    <name type="scientific">Marinimicrobium koreense</name>
    <dbReference type="NCBI Taxonomy" id="306545"/>
    <lineage>
        <taxon>Bacteria</taxon>
        <taxon>Pseudomonadati</taxon>
        <taxon>Pseudomonadota</taxon>
        <taxon>Gammaproteobacteria</taxon>
        <taxon>Cellvibrionales</taxon>
        <taxon>Cellvibrionaceae</taxon>
        <taxon>Marinimicrobium</taxon>
    </lineage>
</organism>
<keyword evidence="2" id="KW-0540">Nuclease</keyword>
<dbReference type="InterPro" id="IPR037038">
    <property type="entry name" value="HepT-like_sf"/>
</dbReference>
<dbReference type="GO" id="GO:0110001">
    <property type="term" value="C:toxin-antitoxin complex"/>
    <property type="evidence" value="ECO:0007669"/>
    <property type="project" value="InterPro"/>
</dbReference>
<evidence type="ECO:0000256" key="1">
    <source>
        <dbReference type="ARBA" id="ARBA00022649"/>
    </source>
</evidence>
<reference evidence="5 6" key="1">
    <citation type="submission" date="2018-11" db="EMBL/GenBank/DDBJ databases">
        <title>Genomic Encyclopedia of Type Strains, Phase IV (KMG-IV): sequencing the most valuable type-strain genomes for metagenomic binning, comparative biology and taxonomic classification.</title>
        <authorList>
            <person name="Goeker M."/>
        </authorList>
    </citation>
    <scope>NUCLEOTIDE SEQUENCE [LARGE SCALE GENOMIC DNA]</scope>
    <source>
        <strain evidence="5 6">DSM 16974</strain>
    </source>
</reference>
<evidence type="ECO:0000256" key="4">
    <source>
        <dbReference type="ARBA" id="ARBA00024207"/>
    </source>
</evidence>
<dbReference type="EMBL" id="RJUK01000001">
    <property type="protein sequence ID" value="ROQ20862.1"/>
    <property type="molecule type" value="Genomic_DNA"/>
</dbReference>
<proteinExistence type="inferred from homology"/>
<dbReference type="Gene3D" id="1.20.120.580">
    <property type="entry name" value="bsu32300-like"/>
    <property type="match status" value="1"/>
</dbReference>
<evidence type="ECO:0000313" key="5">
    <source>
        <dbReference type="EMBL" id="ROQ20862.1"/>
    </source>
</evidence>
<dbReference type="Proteomes" id="UP000273643">
    <property type="component" value="Unassembled WGS sequence"/>
</dbReference>
<keyword evidence="1" id="KW-1277">Toxin-antitoxin system</keyword>
<dbReference type="SUPFAM" id="SSF81593">
    <property type="entry name" value="Nucleotidyltransferase substrate binding subunit/domain"/>
    <property type="match status" value="1"/>
</dbReference>
<dbReference type="InterPro" id="IPR052379">
    <property type="entry name" value="Type_VII_TA_RNase"/>
</dbReference>
<gene>
    <name evidence="5" type="ORF">EDC38_1480</name>
</gene>
<evidence type="ECO:0000256" key="3">
    <source>
        <dbReference type="ARBA" id="ARBA00022801"/>
    </source>
</evidence>
<dbReference type="GO" id="GO:0004540">
    <property type="term" value="F:RNA nuclease activity"/>
    <property type="evidence" value="ECO:0007669"/>
    <property type="project" value="InterPro"/>
</dbReference>
<protein>
    <submittedName>
        <fullName evidence="5">Uncharacterized protein YutE (UPF0331/DUF86 family)</fullName>
    </submittedName>
</protein>
<accession>A0A3N1NPS4</accession>
<comment type="caution">
    <text evidence="5">The sequence shown here is derived from an EMBL/GenBank/DDBJ whole genome shotgun (WGS) entry which is preliminary data.</text>
</comment>
<comment type="similarity">
    <text evidence="4">Belongs to the HepT RNase toxin family.</text>
</comment>
<dbReference type="NCBIfam" id="NF047751">
    <property type="entry name" value="HepT_toxin"/>
    <property type="match status" value="1"/>
</dbReference>